<proteinExistence type="predicted"/>
<reference evidence="1 2" key="1">
    <citation type="submission" date="2020-02" db="EMBL/GenBank/DDBJ databases">
        <title>Integrative conjugative elements (ICEs) and plasmids drive adaptation of Pseudomonas nitroreducens strain HBP1 to wastewater environment.</title>
        <authorList>
            <person name="Sentchilo V."/>
            <person name="Carraro N."/>
            <person name="Bertelli C."/>
            <person name="van der Meer J.R."/>
        </authorList>
    </citation>
    <scope>NUCLEOTIDE SEQUENCE [LARGE SCALE GENOMIC DNA]</scope>
    <source>
        <strain evidence="1 2">HBP1</strain>
        <plasmid evidence="2">ppnihbp1_1</plasmid>
    </source>
</reference>
<sequence length="96" mass="10962">MEQLTLDDQPVVKTLALRCYLINDTCYYAAGNETEARQLHCEVHEIEDDEIEECVEVLGEELDKPWQEEERPGVTVGTLRQWLTDAKGPSPLVDTE</sequence>
<name>A0A6G6J8R1_PSENT</name>
<dbReference type="AlphaFoldDB" id="A0A6G6J8R1"/>
<evidence type="ECO:0000313" key="1">
    <source>
        <dbReference type="EMBL" id="QIE91593.1"/>
    </source>
</evidence>
<dbReference type="EMBL" id="CP049142">
    <property type="protein sequence ID" value="QIE91593.1"/>
    <property type="molecule type" value="Genomic_DNA"/>
</dbReference>
<gene>
    <name evidence="1" type="ORF">G5B91_35280</name>
</gene>
<dbReference type="Proteomes" id="UP000501063">
    <property type="component" value="Plasmid pPniHBP1_1"/>
</dbReference>
<dbReference type="RefSeq" id="WP_024764844.1">
    <property type="nucleotide sequence ID" value="NZ_CP049142.1"/>
</dbReference>
<keyword evidence="1" id="KW-0614">Plasmid</keyword>
<geneLocation type="plasmid" evidence="2">
    <name>ppnihbp1_1</name>
</geneLocation>
<dbReference type="KEGG" id="pnt:G5B91_35280"/>
<accession>A0A6G6J8R1</accession>
<protein>
    <submittedName>
        <fullName evidence="1">Uncharacterized protein</fullName>
    </submittedName>
</protein>
<organism evidence="1 2">
    <name type="scientific">Pseudomonas nitroreducens</name>
    <dbReference type="NCBI Taxonomy" id="46680"/>
    <lineage>
        <taxon>Bacteria</taxon>
        <taxon>Pseudomonadati</taxon>
        <taxon>Pseudomonadota</taxon>
        <taxon>Gammaproteobacteria</taxon>
        <taxon>Pseudomonadales</taxon>
        <taxon>Pseudomonadaceae</taxon>
        <taxon>Pseudomonas</taxon>
    </lineage>
</organism>
<evidence type="ECO:0000313" key="2">
    <source>
        <dbReference type="Proteomes" id="UP000501063"/>
    </source>
</evidence>